<gene>
    <name evidence="2" type="ORF">DJ568_10300</name>
</gene>
<organism evidence="2 3">
    <name type="scientific">Mucilaginibacter hurinus</name>
    <dbReference type="NCBI Taxonomy" id="2201324"/>
    <lineage>
        <taxon>Bacteria</taxon>
        <taxon>Pseudomonadati</taxon>
        <taxon>Bacteroidota</taxon>
        <taxon>Sphingobacteriia</taxon>
        <taxon>Sphingobacteriales</taxon>
        <taxon>Sphingobacteriaceae</taxon>
        <taxon>Mucilaginibacter</taxon>
    </lineage>
</organism>
<keyword evidence="1" id="KW-0472">Membrane</keyword>
<keyword evidence="1" id="KW-0812">Transmembrane</keyword>
<sequence length="557" mass="63847">MLFLAFANPLMKSPQLTLARKRQELNYNLIIWIVIAIGVAIRLFHLLNNRSLWEDEVYLSTGLVNYDFQQLFTKGLPFQQKAPAGYLLVVKSLLAVLGNHEIPLRLFSFISGILSLTMFVPVVRHFFKPAGQVAAITVIAFSPVILYHSVEAKQYAVELFSTVLLLYLYVKYLNKTDVFSLIAWGIWGAIIIWFSFASVFVMAGIALAVGVHYLISKQYDVVARLIITFGLWFGSFIVNYVLFTQKGSDTGWLVDFFVKHDAFMPLSGSAITWLAQRIVSFLNYPMGLSWVTVYNAGVIEQAVMRMVFIPLALAAAGIFYLFRNNGQLLLIISAVFIFVLMGSAVKMYPFHERLTLFLAPLFTLLLAAGCDFFASTILKKTVFTMLMILLLVFGPLKNTVHQIESLYLFGDYKKSFRREALNYIDKNYRPGDLVYVYWNEVPGYELYKTIKALNFKAIEGKDYRHKANNYDEYFTLLKKDFAQFKEKKRVWVLQSRFIIIPIGDYTSDPPWYYADGDSNQKFYDQLMKWGKPIKKFSPADKRAIGDMNAVLMDFSTK</sequence>
<dbReference type="EMBL" id="QGDC01000005">
    <property type="protein sequence ID" value="RCH54862.1"/>
    <property type="molecule type" value="Genomic_DNA"/>
</dbReference>
<feature type="transmembrane region" description="Helical" evidence="1">
    <location>
        <begin position="302"/>
        <end position="322"/>
    </location>
</feature>
<evidence type="ECO:0000256" key="1">
    <source>
        <dbReference type="SAM" id="Phobius"/>
    </source>
</evidence>
<keyword evidence="3" id="KW-1185">Reference proteome</keyword>
<proteinExistence type="predicted"/>
<comment type="caution">
    <text evidence="2">The sequence shown here is derived from an EMBL/GenBank/DDBJ whole genome shotgun (WGS) entry which is preliminary data.</text>
</comment>
<evidence type="ECO:0000313" key="3">
    <source>
        <dbReference type="Proteomes" id="UP000253209"/>
    </source>
</evidence>
<feature type="transmembrane region" description="Helical" evidence="1">
    <location>
        <begin position="102"/>
        <end position="123"/>
    </location>
</feature>
<feature type="transmembrane region" description="Helical" evidence="1">
    <location>
        <begin position="354"/>
        <end position="374"/>
    </location>
</feature>
<name>A0A367GMZ1_9SPHI</name>
<feature type="transmembrane region" description="Helical" evidence="1">
    <location>
        <begin position="130"/>
        <end position="148"/>
    </location>
</feature>
<feature type="transmembrane region" description="Helical" evidence="1">
    <location>
        <begin position="154"/>
        <end position="170"/>
    </location>
</feature>
<feature type="transmembrane region" description="Helical" evidence="1">
    <location>
        <begin position="221"/>
        <end position="242"/>
    </location>
</feature>
<reference evidence="2 3" key="1">
    <citation type="submission" date="2018-05" db="EMBL/GenBank/DDBJ databases">
        <title>Mucilaginibacter hurinus sp. nov., isolated from briquette warehouse soil.</title>
        <authorList>
            <person name="Choi L."/>
        </authorList>
    </citation>
    <scope>NUCLEOTIDE SEQUENCE [LARGE SCALE GENOMIC DNA]</scope>
    <source>
        <strain evidence="2 3">ZR32</strain>
    </source>
</reference>
<feature type="transmembrane region" description="Helical" evidence="1">
    <location>
        <begin position="329"/>
        <end position="348"/>
    </location>
</feature>
<dbReference type="AlphaFoldDB" id="A0A367GMZ1"/>
<feature type="transmembrane region" description="Helical" evidence="1">
    <location>
        <begin position="182"/>
        <end position="215"/>
    </location>
</feature>
<dbReference type="Proteomes" id="UP000253209">
    <property type="component" value="Unassembled WGS sequence"/>
</dbReference>
<keyword evidence="1" id="KW-1133">Transmembrane helix</keyword>
<accession>A0A367GMZ1</accession>
<protein>
    <submittedName>
        <fullName evidence="2">Uncharacterized protein</fullName>
    </submittedName>
</protein>
<feature type="transmembrane region" description="Helical" evidence="1">
    <location>
        <begin position="25"/>
        <end position="44"/>
    </location>
</feature>
<evidence type="ECO:0000313" key="2">
    <source>
        <dbReference type="EMBL" id="RCH54862.1"/>
    </source>
</evidence>